<proteinExistence type="predicted"/>
<evidence type="ECO:0000313" key="4">
    <source>
        <dbReference type="EMBL" id="SHG36687.1"/>
    </source>
</evidence>
<dbReference type="AlphaFoldDB" id="A0A1M5J7X6"/>
<evidence type="ECO:0000313" key="5">
    <source>
        <dbReference type="Proteomes" id="UP000184368"/>
    </source>
</evidence>
<keyword evidence="5" id="KW-1185">Reference proteome</keyword>
<keyword evidence="3" id="KW-0732">Signal</keyword>
<feature type="compositionally biased region" description="Pro residues" evidence="2">
    <location>
        <begin position="29"/>
        <end position="39"/>
    </location>
</feature>
<evidence type="ECO:0000256" key="2">
    <source>
        <dbReference type="SAM" id="MobiDB-lite"/>
    </source>
</evidence>
<name>A0A1M5J7X6_9BACT</name>
<feature type="coiled-coil region" evidence="1">
    <location>
        <begin position="105"/>
        <end position="171"/>
    </location>
</feature>
<keyword evidence="1" id="KW-0175">Coiled coil</keyword>
<feature type="compositionally biased region" description="Basic and acidic residues" evidence="2">
    <location>
        <begin position="56"/>
        <end position="81"/>
    </location>
</feature>
<dbReference type="OrthoDB" id="670270at2"/>
<feature type="chain" id="PRO_5013382079" evidence="3">
    <location>
        <begin position="26"/>
        <end position="234"/>
    </location>
</feature>
<sequence>MYYPIKRLMVPVLAFGLLATLTANGQKKTPPPPPPPPPAVSDAAPAPKPPAPPRINDFDDARRELDRAQSELQKAMRDLKVPEPPQPPPKVDWDEIEQDLKAVDSEKIKVQVEEARKQVEKAKQQVAISIKEQEKAMAQVQEMRPKIEAEMKKAQLQMDHARKEMEAYETFVNNLAADGLLNKASYRVEHKSGKLYIDGKEQTEAVYNKYRSFLEQHKNVRITKDDNGLNIRKD</sequence>
<organism evidence="4 5">
    <name type="scientific">Cnuella takakiae</name>
    <dbReference type="NCBI Taxonomy" id="1302690"/>
    <lineage>
        <taxon>Bacteria</taxon>
        <taxon>Pseudomonadati</taxon>
        <taxon>Bacteroidota</taxon>
        <taxon>Chitinophagia</taxon>
        <taxon>Chitinophagales</taxon>
        <taxon>Chitinophagaceae</taxon>
        <taxon>Cnuella</taxon>
    </lineage>
</organism>
<dbReference type="EMBL" id="FQUO01000029">
    <property type="protein sequence ID" value="SHG36687.1"/>
    <property type="molecule type" value="Genomic_DNA"/>
</dbReference>
<gene>
    <name evidence="4" type="ORF">SAMN05444008_1294</name>
</gene>
<dbReference type="STRING" id="1302690.BUE76_07470"/>
<evidence type="ECO:0000256" key="3">
    <source>
        <dbReference type="SAM" id="SignalP"/>
    </source>
</evidence>
<reference evidence="4 5" key="1">
    <citation type="submission" date="2016-11" db="EMBL/GenBank/DDBJ databases">
        <authorList>
            <person name="Jaros S."/>
            <person name="Januszkiewicz K."/>
            <person name="Wedrychowicz H."/>
        </authorList>
    </citation>
    <scope>NUCLEOTIDE SEQUENCE [LARGE SCALE GENOMIC DNA]</scope>
    <source>
        <strain evidence="4 5">DSM 26897</strain>
    </source>
</reference>
<feature type="signal peptide" evidence="3">
    <location>
        <begin position="1"/>
        <end position="25"/>
    </location>
</feature>
<dbReference type="RefSeq" id="WP_073048671.1">
    <property type="nucleotide sequence ID" value="NZ_FQUO01000029.1"/>
</dbReference>
<accession>A0A1M5J7X6</accession>
<evidence type="ECO:0000256" key="1">
    <source>
        <dbReference type="SAM" id="Coils"/>
    </source>
</evidence>
<dbReference type="Proteomes" id="UP000184368">
    <property type="component" value="Unassembled WGS sequence"/>
</dbReference>
<feature type="region of interest" description="Disordered" evidence="2">
    <location>
        <begin position="23"/>
        <end position="92"/>
    </location>
</feature>
<protein>
    <submittedName>
        <fullName evidence="4">Uncharacterized protein</fullName>
    </submittedName>
</protein>